<sequence>MDVRLPKRWVRRVLILAPFLIVVAYFRYRNESDSSPNPRPRDPITERDATAFLIPRRIEPGHVETIRDHVSRTVIGSDPDRLLRIDGASTASLCLDQGRDPPEIVWYVEIPSAVVGEWDDPESRVGDAFPVEHERIGPTVEPVDRDLLVHAANPSRPRSIVPDERGPVDPTAPAAVRRVEVELVRMRLESGLPERLADRFARVSRRVAAGEVDLGPVETWSLDMLEAEAMFTESVFLERRLSGYELVQYMEASEMRRVYDVYDDSWNPVARLSAVVLDLGLDDPSCILDYPLESDFEAIAHVVHPNRPRRVGERRAEEKEDRSGD</sequence>
<accession>A0A7D5KCX4</accession>
<dbReference type="EMBL" id="CP058601">
    <property type="protein sequence ID" value="QLG48981.1"/>
    <property type="molecule type" value="Genomic_DNA"/>
</dbReference>
<dbReference type="GeneID" id="56033430"/>
<keyword evidence="1" id="KW-0812">Transmembrane</keyword>
<evidence type="ECO:0000313" key="2">
    <source>
        <dbReference type="EMBL" id="QLG48981.1"/>
    </source>
</evidence>
<name>A0A7D5KCX4_9EURY</name>
<evidence type="ECO:0000256" key="1">
    <source>
        <dbReference type="SAM" id="Phobius"/>
    </source>
</evidence>
<evidence type="ECO:0000313" key="3">
    <source>
        <dbReference type="Proteomes" id="UP000509241"/>
    </source>
</evidence>
<protein>
    <submittedName>
        <fullName evidence="2">Uncharacterized protein</fullName>
    </submittedName>
</protein>
<reference evidence="2 3" key="1">
    <citation type="submission" date="2020-07" db="EMBL/GenBank/DDBJ databases">
        <authorList>
            <person name="Cui H."/>
        </authorList>
    </citation>
    <scope>NUCLEOTIDE SEQUENCE [LARGE SCALE GENOMIC DNA]</scope>
    <source>
        <strain evidence="2 3">YPL8</strain>
    </source>
</reference>
<dbReference type="OrthoDB" id="161889at2157"/>
<keyword evidence="1" id="KW-1133">Transmembrane helix</keyword>
<keyword evidence="3" id="KW-1185">Reference proteome</keyword>
<keyword evidence="1" id="KW-0472">Membrane</keyword>
<dbReference type="RefSeq" id="WP_179260717.1">
    <property type="nucleotide sequence ID" value="NZ_CP058601.1"/>
</dbReference>
<dbReference type="Proteomes" id="UP000509241">
    <property type="component" value="Chromosome"/>
</dbReference>
<dbReference type="AlphaFoldDB" id="A0A7D5KCX4"/>
<dbReference type="KEGG" id="haly:HYG82_09025"/>
<organism evidence="2 3">
    <name type="scientific">Natrinema halophilum</name>
    <dbReference type="NCBI Taxonomy" id="1699371"/>
    <lineage>
        <taxon>Archaea</taxon>
        <taxon>Methanobacteriati</taxon>
        <taxon>Methanobacteriota</taxon>
        <taxon>Stenosarchaea group</taxon>
        <taxon>Halobacteria</taxon>
        <taxon>Halobacteriales</taxon>
        <taxon>Natrialbaceae</taxon>
        <taxon>Natrinema</taxon>
    </lineage>
</organism>
<proteinExistence type="predicted"/>
<feature type="transmembrane region" description="Helical" evidence="1">
    <location>
        <begin position="9"/>
        <end position="28"/>
    </location>
</feature>
<gene>
    <name evidence="2" type="ORF">HYG82_09025</name>
</gene>